<dbReference type="InterPro" id="IPR018193">
    <property type="entry name" value="Glyc_kinase_flavodox-like_fold"/>
</dbReference>
<dbReference type="InterPro" id="IPR004381">
    <property type="entry name" value="Glycerate_kinase"/>
</dbReference>
<keyword evidence="2 4" id="KW-0808">Transferase</keyword>
<evidence type="ECO:0000256" key="3">
    <source>
        <dbReference type="ARBA" id="ARBA00022777"/>
    </source>
</evidence>
<comment type="caution">
    <text evidence="5">The sequence shown here is derived from an EMBL/GenBank/DDBJ whole genome shotgun (WGS) entry which is preliminary data.</text>
</comment>
<dbReference type="Gene3D" id="3.40.50.10350">
    <property type="entry name" value="Glycerate kinase, domain 1"/>
    <property type="match status" value="1"/>
</dbReference>
<sequence length="398" mass="39683">MNTGAAVSSPHSPLRSAADTVLLAPDKFKGSATAAQVAKALARGISATAPEVRLIHCPIADGGDGTVDAALTAGYTEHPATVTGPTGKKRAARWAQGSDGTAVVELAETVGLQALPGGDLAGRTASTRGLGELILAAVTAGARSVMVGLGGSASTDLGAGLLQGLGARLLDADGVGIGPGLDGLARLVTADLDPAREALDGVQLIIASDVTSPLLGPEGAAGVFGPQKGLAATEIDEAEAILERAAAVLDPSGDLRDRPGAGAAGGAGFALHLLGALPRSGADAVLELAGFDQHLDSAHLVITGEGALDEQTLQGKGPAEVARRAAARSLPVLAVAGAVRLDPSRLREARIERAWDLLSRAGGSAQAMARTEELLEDVGRKIGAHLSEARLGQGREPS</sequence>
<dbReference type="Pfam" id="PF02595">
    <property type="entry name" value="Gly_kinase"/>
    <property type="match status" value="1"/>
</dbReference>
<protein>
    <submittedName>
        <fullName evidence="5">Glycerate kinase</fullName>
    </submittedName>
</protein>
<dbReference type="SUPFAM" id="SSF110738">
    <property type="entry name" value="Glycerate kinase I"/>
    <property type="match status" value="1"/>
</dbReference>
<evidence type="ECO:0000313" key="6">
    <source>
        <dbReference type="Proteomes" id="UP000644727"/>
    </source>
</evidence>
<dbReference type="NCBIfam" id="TIGR00045">
    <property type="entry name" value="glycerate kinase"/>
    <property type="match status" value="1"/>
</dbReference>
<dbReference type="GO" id="GO:0016301">
    <property type="term" value="F:kinase activity"/>
    <property type="evidence" value="ECO:0007669"/>
    <property type="project" value="UniProtKB-KW"/>
</dbReference>
<reference evidence="5 6" key="1">
    <citation type="submission" date="2020-10" db="EMBL/GenBank/DDBJ databases">
        <title>Draft genome and description of Brachybacterium epidermidis sp nov.</title>
        <authorList>
            <person name="Boxberger M."/>
            <person name="La Scola B."/>
        </authorList>
    </citation>
    <scope>NUCLEOTIDE SEQUENCE [LARGE SCALE GENOMIC DNA]</scope>
    <source>
        <strain evidence="5 6">Marseille-Q2903</strain>
    </source>
</reference>
<keyword evidence="3 4" id="KW-0418">Kinase</keyword>
<dbReference type="Proteomes" id="UP000644727">
    <property type="component" value="Unassembled WGS sequence"/>
</dbReference>
<accession>A0ABR9VXS6</accession>
<name>A0ABR9VXS6_9MICO</name>
<proteinExistence type="inferred from homology"/>
<dbReference type="PANTHER" id="PTHR21599:SF0">
    <property type="entry name" value="GLYCERATE KINASE"/>
    <property type="match status" value="1"/>
</dbReference>
<evidence type="ECO:0000313" key="5">
    <source>
        <dbReference type="EMBL" id="MBE9402989.1"/>
    </source>
</evidence>
<dbReference type="PIRSF" id="PIRSF006078">
    <property type="entry name" value="GlxK"/>
    <property type="match status" value="1"/>
</dbReference>
<dbReference type="InterPro" id="IPR018197">
    <property type="entry name" value="Glycerate_kinase_RE-like"/>
</dbReference>
<comment type="similarity">
    <text evidence="1 4">Belongs to the glycerate kinase type-1 family.</text>
</comment>
<gene>
    <name evidence="5" type="ORF">IOE58_01815</name>
</gene>
<keyword evidence="6" id="KW-1185">Reference proteome</keyword>
<dbReference type="EMBL" id="JADEYR010000001">
    <property type="protein sequence ID" value="MBE9402989.1"/>
    <property type="molecule type" value="Genomic_DNA"/>
</dbReference>
<evidence type="ECO:0000256" key="4">
    <source>
        <dbReference type="PIRNR" id="PIRNR006078"/>
    </source>
</evidence>
<dbReference type="PANTHER" id="PTHR21599">
    <property type="entry name" value="GLYCERATE KINASE"/>
    <property type="match status" value="1"/>
</dbReference>
<dbReference type="InterPro" id="IPR036129">
    <property type="entry name" value="Glycerate_kinase_sf"/>
</dbReference>
<dbReference type="Gene3D" id="3.90.1510.10">
    <property type="entry name" value="Glycerate kinase, domain 2"/>
    <property type="match status" value="1"/>
</dbReference>
<evidence type="ECO:0000256" key="2">
    <source>
        <dbReference type="ARBA" id="ARBA00022679"/>
    </source>
</evidence>
<organism evidence="5 6">
    <name type="scientific">Brachybacterium epidermidis</name>
    <dbReference type="NCBI Taxonomy" id="2781983"/>
    <lineage>
        <taxon>Bacteria</taxon>
        <taxon>Bacillati</taxon>
        <taxon>Actinomycetota</taxon>
        <taxon>Actinomycetes</taxon>
        <taxon>Micrococcales</taxon>
        <taxon>Dermabacteraceae</taxon>
        <taxon>Brachybacterium</taxon>
    </lineage>
</organism>
<evidence type="ECO:0000256" key="1">
    <source>
        <dbReference type="ARBA" id="ARBA00006284"/>
    </source>
</evidence>